<proteinExistence type="predicted"/>
<reference evidence="1 2" key="1">
    <citation type="journal article" date="2018" name="PLoS Genet.">
        <title>Population sequencing reveals clonal diversity and ancestral inbreeding in the grapevine cultivar Chardonnay.</title>
        <authorList>
            <person name="Roach M.J."/>
            <person name="Johnson D.L."/>
            <person name="Bohlmann J."/>
            <person name="van Vuuren H.J."/>
            <person name="Jones S.J."/>
            <person name="Pretorius I.S."/>
            <person name="Schmidt S.A."/>
            <person name="Borneman A.R."/>
        </authorList>
    </citation>
    <scope>NUCLEOTIDE SEQUENCE [LARGE SCALE GENOMIC DNA]</scope>
    <source>
        <strain evidence="2">cv. Chardonnay</strain>
        <tissue evidence="1">Leaf</tissue>
    </source>
</reference>
<sequence>MLGLTSSAAKGAFFSVTENKATKTEQNGNGRFLLQSSRNILTPSTLSDCEEALNQGSMTAAEVFISLRSKSILHLFASIGSFLGLEWSAAGEGTLEIQKCFDVIIPWHNL</sequence>
<evidence type="ECO:0000313" key="1">
    <source>
        <dbReference type="EMBL" id="RVW38130.1"/>
    </source>
</evidence>
<gene>
    <name evidence="1" type="primary">MED14_2</name>
    <name evidence="1" type="ORF">CK203_091285</name>
</gene>
<dbReference type="InterPro" id="IPR013947">
    <property type="entry name" value="Mediator_Med14"/>
</dbReference>
<dbReference type="Proteomes" id="UP000288805">
    <property type="component" value="Unassembled WGS sequence"/>
</dbReference>
<accession>A0A438DRR2</accession>
<dbReference type="GO" id="GO:0003712">
    <property type="term" value="F:transcription coregulator activity"/>
    <property type="evidence" value="ECO:0007669"/>
    <property type="project" value="InterPro"/>
</dbReference>
<name>A0A438DRR2_VITVI</name>
<dbReference type="GO" id="GO:0006357">
    <property type="term" value="P:regulation of transcription by RNA polymerase II"/>
    <property type="evidence" value="ECO:0007669"/>
    <property type="project" value="InterPro"/>
</dbReference>
<dbReference type="PANTHER" id="PTHR12809">
    <property type="entry name" value="MEDIATOR COMPLEX SUBUNIT"/>
    <property type="match status" value="1"/>
</dbReference>
<organism evidence="1 2">
    <name type="scientific">Vitis vinifera</name>
    <name type="common">Grape</name>
    <dbReference type="NCBI Taxonomy" id="29760"/>
    <lineage>
        <taxon>Eukaryota</taxon>
        <taxon>Viridiplantae</taxon>
        <taxon>Streptophyta</taxon>
        <taxon>Embryophyta</taxon>
        <taxon>Tracheophyta</taxon>
        <taxon>Spermatophyta</taxon>
        <taxon>Magnoliopsida</taxon>
        <taxon>eudicotyledons</taxon>
        <taxon>Gunneridae</taxon>
        <taxon>Pentapetalae</taxon>
        <taxon>rosids</taxon>
        <taxon>Vitales</taxon>
        <taxon>Vitaceae</taxon>
        <taxon>Viteae</taxon>
        <taxon>Vitis</taxon>
    </lineage>
</organism>
<dbReference type="GO" id="GO:0016592">
    <property type="term" value="C:mediator complex"/>
    <property type="evidence" value="ECO:0007669"/>
    <property type="project" value="InterPro"/>
</dbReference>
<evidence type="ECO:0000313" key="2">
    <source>
        <dbReference type="Proteomes" id="UP000288805"/>
    </source>
</evidence>
<dbReference type="PANTHER" id="PTHR12809:SF2">
    <property type="entry name" value="MEDIATOR OF RNA POLYMERASE II TRANSCRIPTION SUBUNIT 14"/>
    <property type="match status" value="1"/>
</dbReference>
<dbReference type="AlphaFoldDB" id="A0A438DRR2"/>
<dbReference type="EMBL" id="QGNW01001513">
    <property type="protein sequence ID" value="RVW38130.1"/>
    <property type="molecule type" value="Genomic_DNA"/>
</dbReference>
<comment type="caution">
    <text evidence="1">The sequence shown here is derived from an EMBL/GenBank/DDBJ whole genome shotgun (WGS) entry which is preliminary data.</text>
</comment>
<protein>
    <submittedName>
        <fullName evidence="1">Mediator of RNA polymerase II transcription subunit 14</fullName>
    </submittedName>
</protein>